<feature type="compositionally biased region" description="Basic residues" evidence="13">
    <location>
        <begin position="266"/>
        <end position="280"/>
    </location>
</feature>
<sequence>MENSQKKLKSNTFGCFKNFPVSKKRNRYNRYNWQLPPKADKSRVTDTPSDTTSNEKIQQSSVPKQKHTVRVCVKLQQGKSGSLGNKVKLQQAKSEPLESEKGLDAHITTQMGHLSLGEKVALENAKNTALKTSPESESEIDWFSMSRQNSEKELPSLSLMNCGDEDSDDNMCNISDEVRDLFSCCDSQSKPCDVVENRNDTDKKESDMKTSQSEQQVQLPGDISVKNMDRVTESAGSSHKNETIDSVESERSKMSIPMVLYVRDNKKARSSKKKRRKREKKSNVEQHAKNNTNFVGSDIDNKKRKFDIFSETYHSSSAGSSPMNVHSFLIAFNDEGANSSDGEIDWSDDDDGDDDECDADFLSVSSFTCPLSLNVICAVSRPESPKSSNTELEAVNSAWKINIQLNASPKKQCKSDKKVHFPSDDNLTQVHTAGDWCRKGQWEEFARDRMRFAQRIQDLESIISPVLQADHRQKIRNLLSK</sequence>
<evidence type="ECO:0000313" key="15">
    <source>
        <dbReference type="EMBL" id="KAK3101159.1"/>
    </source>
</evidence>
<dbReference type="GO" id="GO:0039502">
    <property type="term" value="P:symbiont-mediated suppression of host type I interferon-mediated signaling pathway"/>
    <property type="evidence" value="ECO:0007669"/>
    <property type="project" value="UniProtKB-KW"/>
</dbReference>
<evidence type="ECO:0000256" key="6">
    <source>
        <dbReference type="ARBA" id="ARBA00022581"/>
    </source>
</evidence>
<evidence type="ECO:0000256" key="3">
    <source>
        <dbReference type="ARBA" id="ARBA00010161"/>
    </source>
</evidence>
<keyword evidence="10" id="KW-0922">Interferon antiviral system evasion</keyword>
<dbReference type="Pfam" id="PF10488">
    <property type="entry name" value="PP1c_bdg"/>
    <property type="match status" value="1"/>
</dbReference>
<dbReference type="GO" id="GO:0051246">
    <property type="term" value="P:regulation of protein metabolic process"/>
    <property type="evidence" value="ECO:0007669"/>
    <property type="project" value="UniProtKB-ARBA"/>
</dbReference>
<dbReference type="GO" id="GO:0019888">
    <property type="term" value="F:protein phosphatase regulator activity"/>
    <property type="evidence" value="ECO:0007669"/>
    <property type="project" value="TreeGrafter"/>
</dbReference>
<dbReference type="GO" id="GO:0005783">
    <property type="term" value="C:endoplasmic reticulum"/>
    <property type="evidence" value="ECO:0007669"/>
    <property type="project" value="TreeGrafter"/>
</dbReference>
<evidence type="ECO:0000256" key="5">
    <source>
        <dbReference type="ARBA" id="ARBA00019072"/>
    </source>
</evidence>
<feature type="region of interest" description="Disordered" evidence="13">
    <location>
        <begin position="193"/>
        <end position="298"/>
    </location>
</feature>
<dbReference type="PANTHER" id="PTHR16489:SF12">
    <property type="entry name" value="GH11727P"/>
    <property type="match status" value="1"/>
</dbReference>
<organism evidence="15 16">
    <name type="scientific">Pinctada imbricata</name>
    <name type="common">Atlantic pearl-oyster</name>
    <name type="synonym">Pinctada martensii</name>
    <dbReference type="NCBI Taxonomy" id="66713"/>
    <lineage>
        <taxon>Eukaryota</taxon>
        <taxon>Metazoa</taxon>
        <taxon>Spiralia</taxon>
        <taxon>Lophotrochozoa</taxon>
        <taxon>Mollusca</taxon>
        <taxon>Bivalvia</taxon>
        <taxon>Autobranchia</taxon>
        <taxon>Pteriomorphia</taxon>
        <taxon>Pterioida</taxon>
        <taxon>Pterioidea</taxon>
        <taxon>Pteriidae</taxon>
        <taxon>Pinctada</taxon>
    </lineage>
</organism>
<keyword evidence="8" id="KW-1114">Inhibition of host interferon signaling pathway by virus</keyword>
<comment type="function">
    <text evidence="1">Interacts with the host phosphatase PP1 catalytic subunit (PPP1CB) and recruits it to dephosphorylate EIF2S1/eIF2alpha and therefore restores the host translation that has been shut-down by the host. Also inhibits the EIF2S1/eIF2alpha-ATF4-DDIT3/CHOP pathway.</text>
</comment>
<evidence type="ECO:0000256" key="1">
    <source>
        <dbReference type="ARBA" id="ARBA00003756"/>
    </source>
</evidence>
<evidence type="ECO:0000256" key="9">
    <source>
        <dbReference type="ARBA" id="ARBA00022921"/>
    </source>
</evidence>
<evidence type="ECO:0000256" key="11">
    <source>
        <dbReference type="ARBA" id="ARBA00023280"/>
    </source>
</evidence>
<dbReference type="InterPro" id="IPR019523">
    <property type="entry name" value="Prot_Pase1_reg-su15A/B_C"/>
</dbReference>
<keyword evidence="7" id="KW-1090">Inhibition of host innate immune response by virus</keyword>
<evidence type="ECO:0000256" key="4">
    <source>
        <dbReference type="ARBA" id="ARBA00011204"/>
    </source>
</evidence>
<name>A0AA89C4S1_PINIB</name>
<comment type="similarity">
    <text evidence="2">Belongs to the asfivirus DP71L family.</text>
</comment>
<feature type="compositionally biased region" description="Basic and acidic residues" evidence="13">
    <location>
        <begin position="239"/>
        <end position="253"/>
    </location>
</feature>
<dbReference type="Proteomes" id="UP001186944">
    <property type="component" value="Unassembled WGS sequence"/>
</dbReference>
<dbReference type="GO" id="GO:0034976">
    <property type="term" value="P:response to endoplasmic reticulum stress"/>
    <property type="evidence" value="ECO:0007669"/>
    <property type="project" value="TreeGrafter"/>
</dbReference>
<keyword evidence="11" id="KW-0899">Viral immunoevasion</keyword>
<comment type="caution">
    <text evidence="15">The sequence shown here is derived from an EMBL/GenBank/DDBJ whole genome shotgun (WGS) entry which is preliminary data.</text>
</comment>
<evidence type="ECO:0000313" key="16">
    <source>
        <dbReference type="Proteomes" id="UP001186944"/>
    </source>
</evidence>
<dbReference type="InterPro" id="IPR051254">
    <property type="entry name" value="PPP1R15"/>
</dbReference>
<dbReference type="PANTHER" id="PTHR16489">
    <property type="entry name" value="GH11727P"/>
    <property type="match status" value="1"/>
</dbReference>
<accession>A0AA89C4S1</accession>
<proteinExistence type="inferred from homology"/>
<feature type="compositionally biased region" description="Basic and acidic residues" evidence="13">
    <location>
        <begin position="193"/>
        <end position="208"/>
    </location>
</feature>
<keyword evidence="16" id="KW-1185">Reference proteome</keyword>
<comment type="subunit">
    <text evidence="4">Interacts (via C-terminus) with host PPP1CB.</text>
</comment>
<protein>
    <recommendedName>
        <fullName evidence="5">Protein DP71L</fullName>
    </recommendedName>
    <alternativeName>
        <fullName evidence="12">MyD116 homolog</fullName>
    </alternativeName>
</protein>
<evidence type="ECO:0000256" key="13">
    <source>
        <dbReference type="SAM" id="MobiDB-lite"/>
    </source>
</evidence>
<evidence type="ECO:0000256" key="2">
    <source>
        <dbReference type="ARBA" id="ARBA00007512"/>
    </source>
</evidence>
<dbReference type="AlphaFoldDB" id="A0AA89C4S1"/>
<evidence type="ECO:0000256" key="10">
    <source>
        <dbReference type="ARBA" id="ARBA00023258"/>
    </source>
</evidence>
<feature type="domain" description="Protein phosphatase 1 regulatory subunit 15A/B C-terminal" evidence="14">
    <location>
        <begin position="410"/>
        <end position="478"/>
    </location>
</feature>
<evidence type="ECO:0000256" key="8">
    <source>
        <dbReference type="ARBA" id="ARBA00022830"/>
    </source>
</evidence>
<keyword evidence="9" id="KW-0426">Late protein</keyword>
<evidence type="ECO:0000256" key="12">
    <source>
        <dbReference type="ARBA" id="ARBA00031298"/>
    </source>
</evidence>
<feature type="region of interest" description="Disordered" evidence="13">
    <location>
        <begin position="26"/>
        <end position="65"/>
    </location>
</feature>
<keyword evidence="6" id="KW-0945">Host-virus interaction</keyword>
<reference evidence="15" key="1">
    <citation type="submission" date="2019-08" db="EMBL/GenBank/DDBJ databases">
        <title>The improved chromosome-level genome for the pearl oyster Pinctada fucata martensii using PacBio sequencing and Hi-C.</title>
        <authorList>
            <person name="Zheng Z."/>
        </authorList>
    </citation>
    <scope>NUCLEOTIDE SEQUENCE</scope>
    <source>
        <strain evidence="15">ZZ-2019</strain>
        <tissue evidence="15">Adductor muscle</tissue>
    </source>
</reference>
<gene>
    <name evidence="15" type="ORF">FSP39_001405</name>
</gene>
<evidence type="ECO:0000259" key="14">
    <source>
        <dbReference type="Pfam" id="PF10488"/>
    </source>
</evidence>
<feature type="compositionally biased region" description="Polar residues" evidence="13">
    <location>
        <begin position="45"/>
        <end position="63"/>
    </location>
</feature>
<dbReference type="EMBL" id="VSWD01000005">
    <property type="protein sequence ID" value="KAK3101159.1"/>
    <property type="molecule type" value="Genomic_DNA"/>
</dbReference>
<dbReference type="GO" id="GO:0000164">
    <property type="term" value="C:protein phosphatase type 1 complex"/>
    <property type="evidence" value="ECO:0007669"/>
    <property type="project" value="TreeGrafter"/>
</dbReference>
<feature type="compositionally biased region" description="Polar residues" evidence="13">
    <location>
        <begin position="209"/>
        <end position="218"/>
    </location>
</feature>
<comment type="similarity">
    <text evidence="3">Belongs to the PPP1R15 family.</text>
</comment>
<evidence type="ECO:0000256" key="7">
    <source>
        <dbReference type="ARBA" id="ARBA00022632"/>
    </source>
</evidence>